<dbReference type="InterPro" id="IPR015351">
    <property type="entry name" value="RBP-J/Cbf11/Cbf12_DNA-bd"/>
</dbReference>
<dbReference type="InterPro" id="IPR036358">
    <property type="entry name" value="BTD_sf"/>
</dbReference>
<dbReference type="InterPro" id="IPR040159">
    <property type="entry name" value="CLS_fam"/>
</dbReference>
<name>A0ABZ1D478_9TREE</name>
<proteinExistence type="inferred from homology"/>
<evidence type="ECO:0000256" key="2">
    <source>
        <dbReference type="ARBA" id="ARBA00009704"/>
    </source>
</evidence>
<dbReference type="InterPro" id="IPR015350">
    <property type="entry name" value="Beta-trefoil_DNA-bd_dom"/>
</dbReference>
<evidence type="ECO:0000313" key="10">
    <source>
        <dbReference type="EMBL" id="WRT67776.1"/>
    </source>
</evidence>
<evidence type="ECO:0000313" key="11">
    <source>
        <dbReference type="Proteomes" id="UP001329825"/>
    </source>
</evidence>
<keyword evidence="6" id="KW-0539">Nucleus</keyword>
<dbReference type="PANTHER" id="PTHR10665">
    <property type="entry name" value="RECOMBINING BINDING PROTEIN SUPPRESSOR OF HAIRLESS"/>
    <property type="match status" value="1"/>
</dbReference>
<reference evidence="10 11" key="1">
    <citation type="submission" date="2024-01" db="EMBL/GenBank/DDBJ databases">
        <title>Comparative genomics of Cryptococcus and Kwoniella reveals pathogenesis evolution and contrasting modes of karyotype evolution via chromosome fusion or intercentromeric recombination.</title>
        <authorList>
            <person name="Coelho M.A."/>
            <person name="David-Palma M."/>
            <person name="Shea T."/>
            <person name="Bowers K."/>
            <person name="McGinley-Smith S."/>
            <person name="Mohammad A.W."/>
            <person name="Gnirke A."/>
            <person name="Yurkov A.M."/>
            <person name="Nowrousian M."/>
            <person name="Sun S."/>
            <person name="Cuomo C.A."/>
            <person name="Heitman J."/>
        </authorList>
    </citation>
    <scope>NUCLEOTIDE SEQUENCE [LARGE SCALE GENOMIC DNA]</scope>
    <source>
        <strain evidence="10">CBS 11374</strain>
    </source>
</reference>
<keyword evidence="11" id="KW-1185">Reference proteome</keyword>
<evidence type="ECO:0000256" key="4">
    <source>
        <dbReference type="ARBA" id="ARBA00023125"/>
    </source>
</evidence>
<feature type="compositionally biased region" description="Low complexity" evidence="7">
    <location>
        <begin position="297"/>
        <end position="307"/>
    </location>
</feature>
<dbReference type="SUPFAM" id="SSF49417">
    <property type="entry name" value="p53-like transcription factors"/>
    <property type="match status" value="1"/>
</dbReference>
<dbReference type="Gene3D" id="2.60.40.10">
    <property type="entry name" value="Immunoglobulins"/>
    <property type="match status" value="1"/>
</dbReference>
<evidence type="ECO:0000256" key="6">
    <source>
        <dbReference type="ARBA" id="ARBA00023242"/>
    </source>
</evidence>
<comment type="subcellular location">
    <subcellularLocation>
        <location evidence="1">Nucleus</location>
    </subcellularLocation>
</comment>
<feature type="domain" description="RBP-J/Cbf11/Cbf12 DNA binding" evidence="8">
    <location>
        <begin position="389"/>
        <end position="562"/>
    </location>
</feature>
<protein>
    <recommendedName>
        <fullName evidence="12">LAG1-DNAbind-domain-containing protein</fullName>
    </recommendedName>
</protein>
<feature type="region of interest" description="Disordered" evidence="7">
    <location>
        <begin position="171"/>
        <end position="237"/>
    </location>
</feature>
<dbReference type="GeneID" id="87956881"/>
<dbReference type="Gene3D" id="2.60.40.1450">
    <property type="entry name" value="LAG1, DNA binding domain"/>
    <property type="match status" value="1"/>
</dbReference>
<feature type="domain" description="Beta-trefoil DNA-binding" evidence="9">
    <location>
        <begin position="563"/>
        <end position="849"/>
    </location>
</feature>
<dbReference type="InterPro" id="IPR037095">
    <property type="entry name" value="RBP-J/Cbf11_DNA-bd_sf"/>
</dbReference>
<evidence type="ECO:0000256" key="1">
    <source>
        <dbReference type="ARBA" id="ARBA00004123"/>
    </source>
</evidence>
<feature type="region of interest" description="Disordered" evidence="7">
    <location>
        <begin position="807"/>
        <end position="902"/>
    </location>
</feature>
<keyword evidence="5" id="KW-0804">Transcription</keyword>
<feature type="compositionally biased region" description="Low complexity" evidence="7">
    <location>
        <begin position="185"/>
        <end position="195"/>
    </location>
</feature>
<keyword evidence="3" id="KW-0805">Transcription regulation</keyword>
<dbReference type="InterPro" id="IPR013783">
    <property type="entry name" value="Ig-like_fold"/>
</dbReference>
<feature type="compositionally biased region" description="Polar residues" evidence="7">
    <location>
        <begin position="271"/>
        <end position="290"/>
    </location>
</feature>
<evidence type="ECO:0000256" key="3">
    <source>
        <dbReference type="ARBA" id="ARBA00023015"/>
    </source>
</evidence>
<keyword evidence="4" id="KW-0238">DNA-binding</keyword>
<evidence type="ECO:0000259" key="9">
    <source>
        <dbReference type="SMART" id="SM01268"/>
    </source>
</evidence>
<dbReference type="SMART" id="SM01267">
    <property type="entry name" value="LAG1_DNAbind"/>
    <property type="match status" value="1"/>
</dbReference>
<feature type="compositionally biased region" description="Polar residues" evidence="7">
    <location>
        <begin position="24"/>
        <end position="37"/>
    </location>
</feature>
<evidence type="ECO:0000256" key="7">
    <source>
        <dbReference type="SAM" id="MobiDB-lite"/>
    </source>
</evidence>
<organism evidence="10 11">
    <name type="scientific">Kwoniella shivajii</name>
    <dbReference type="NCBI Taxonomy" id="564305"/>
    <lineage>
        <taxon>Eukaryota</taxon>
        <taxon>Fungi</taxon>
        <taxon>Dikarya</taxon>
        <taxon>Basidiomycota</taxon>
        <taxon>Agaricomycotina</taxon>
        <taxon>Tremellomycetes</taxon>
        <taxon>Tremellales</taxon>
        <taxon>Cryptococcaceae</taxon>
        <taxon>Kwoniella</taxon>
    </lineage>
</organism>
<dbReference type="Pfam" id="PF09271">
    <property type="entry name" value="LAG1-DNAbind"/>
    <property type="match status" value="1"/>
</dbReference>
<evidence type="ECO:0000256" key="5">
    <source>
        <dbReference type="ARBA" id="ARBA00023163"/>
    </source>
</evidence>
<feature type="compositionally biased region" description="Polar residues" evidence="7">
    <location>
        <begin position="1"/>
        <end position="11"/>
    </location>
</feature>
<dbReference type="EMBL" id="CP141886">
    <property type="protein sequence ID" value="WRT67776.1"/>
    <property type="molecule type" value="Genomic_DNA"/>
</dbReference>
<feature type="region of interest" description="Disordered" evidence="7">
    <location>
        <begin position="134"/>
        <end position="156"/>
    </location>
</feature>
<sequence>MSNNHNNTVNPSFLVPPLPVRKQVPSQNPRLDTNNLALSLDSKERPRSAVNRPAPTPLHLHRRSYSSISSLPVIPSASHEPSSMSYQWPPPGYDSQIYSTAIQQQVQSNDEKTPLNLALGPGQDVLEMMGMQPSGIPISGPTMDPNDNPGYNNYQFGGSYSYRPSLNVDTSNSSFLTPRTPAQFPPNSAYSSNPPSGLPTDGASTDGEIVTPGLPIQYNNNYNGYQPNPNNTDFFPSTERQSVSFRNFPQYMPSQTTFQPSPQLYQPQQQGTISPSQLGTSQNPKPTKSFSDLMMGSRASSTSSSSAEGQHDWSGNVLDDWTRPLGKALNHESQPNAAIDYSNLAGPSRQNAVSVPSSLQLSTTPGEILDETMRRYVHSSNRLALGERKLVVMSPKVGQKSYGTEKRFLCPHPQAILIGGAWWSKAQDGCPVSPLVAPRVNISLTGEMPVKDAVVSWTSVEGRNLDEKNNTIAINVDDQPFLGNVAGKNLHISDADGKRRDVKALVTIKAPMKVFAGPNGWGIQKNTLKDINDDKILGVFESKEIKVISKPSKKKSSAKAGEMIIGHGSTIALFNRVKSQTTSTRYLSVVPDFTRITGSDGLPVTGAQQPNYPNPQSAFNGFTADANNWESFIIWLVDPNRPSGPSGAPPPHPDWPSPPANIIAPSMLVPPIRYNSTVVLQSLQTGVISPAMIVRRIEADADAVGMDGHNADAPTSLPMGEHAGDLVSQLQKVAFEVYRQDTMERLSDNPEYGGTWMACVQEAVSDQYVTAERKWTPVQVTHRGGTRPNSVPNTPQQRFGVLPMTPHNAPLNLPSTPSSPVSSSSSLDYFGAHSRKSSSHSILSPNIPEVPLPLSTDGGPVRRHRSGSTSKGPFIRPLHKKRGSSSGSFEYLPSPATTASPETHRMQWTMDVGDICIWSIVSTEQTTYTFYVPPYANDYVEPYAPFPVAHRMLPSNLSAEVPARYNQQWTSQTEASLLTLYGKNFVRTPDGHPHHNIYFGSTPASYNEVRCQEVMAAAEPYLPPGTKTPIFLVRDDGGVIVPTNLTYPPT</sequence>
<comment type="similarity">
    <text evidence="2">Belongs to the Su(H) family.</text>
</comment>
<dbReference type="Proteomes" id="UP001329825">
    <property type="component" value="Chromosome 6"/>
</dbReference>
<dbReference type="SUPFAM" id="SSF110217">
    <property type="entry name" value="DNA-binding protein LAG-1 (CSL)"/>
    <property type="match status" value="1"/>
</dbReference>
<accession>A0ABZ1D478</accession>
<dbReference type="InterPro" id="IPR008967">
    <property type="entry name" value="p53-like_TF_DNA-bd_sf"/>
</dbReference>
<feature type="compositionally biased region" description="Low complexity" evidence="7">
    <location>
        <begin position="814"/>
        <end position="826"/>
    </location>
</feature>
<feature type="compositionally biased region" description="Low complexity" evidence="7">
    <location>
        <begin position="217"/>
        <end position="231"/>
    </location>
</feature>
<dbReference type="SMART" id="SM01268">
    <property type="entry name" value="BTD"/>
    <property type="match status" value="1"/>
</dbReference>
<dbReference type="InterPro" id="IPR038007">
    <property type="entry name" value="RBP-Jkappa_IPT"/>
</dbReference>
<feature type="region of interest" description="Disordered" evidence="7">
    <location>
        <begin position="251"/>
        <end position="314"/>
    </location>
</feature>
<evidence type="ECO:0008006" key="12">
    <source>
        <dbReference type="Google" id="ProtNLM"/>
    </source>
</evidence>
<evidence type="ECO:0000259" key="8">
    <source>
        <dbReference type="SMART" id="SM01267"/>
    </source>
</evidence>
<feature type="region of interest" description="Disordered" evidence="7">
    <location>
        <begin position="1"/>
        <end position="60"/>
    </location>
</feature>
<dbReference type="Pfam" id="PF20144">
    <property type="entry name" value="TIG_SUH"/>
    <property type="match status" value="1"/>
</dbReference>
<gene>
    <name evidence="10" type="ORF">IL334_004750</name>
</gene>
<dbReference type="RefSeq" id="XP_062792516.1">
    <property type="nucleotide sequence ID" value="XM_062936465.1"/>
</dbReference>
<feature type="compositionally biased region" description="Low complexity" evidence="7">
    <location>
        <begin position="259"/>
        <end position="270"/>
    </location>
</feature>